<dbReference type="InterPro" id="IPR018076">
    <property type="entry name" value="T2SS_GspF_dom"/>
</dbReference>
<dbReference type="EMBL" id="LT629710">
    <property type="protein sequence ID" value="SDP25374.1"/>
    <property type="molecule type" value="Genomic_DNA"/>
</dbReference>
<dbReference type="GO" id="GO:0005886">
    <property type="term" value="C:plasma membrane"/>
    <property type="evidence" value="ECO:0007669"/>
    <property type="project" value="UniProtKB-SubCell"/>
</dbReference>
<feature type="domain" description="Type II secretion system protein GspF" evidence="9">
    <location>
        <begin position="67"/>
        <end position="189"/>
    </location>
</feature>
<evidence type="ECO:0000313" key="11">
    <source>
        <dbReference type="Proteomes" id="UP000198741"/>
    </source>
</evidence>
<feature type="transmembrane region" description="Helical" evidence="8">
    <location>
        <begin position="167"/>
        <end position="188"/>
    </location>
</feature>
<comment type="similarity">
    <text evidence="2">Belongs to the GSP F family.</text>
</comment>
<feature type="transmembrane region" description="Helical" evidence="8">
    <location>
        <begin position="218"/>
        <end position="238"/>
    </location>
</feature>
<keyword evidence="6 8" id="KW-1133">Transmembrane helix</keyword>
<dbReference type="PRINTS" id="PR00812">
    <property type="entry name" value="BCTERIALGSPF"/>
</dbReference>
<gene>
    <name evidence="10" type="ORF">SAMN04515671_3429</name>
</gene>
<feature type="transmembrane region" description="Helical" evidence="8">
    <location>
        <begin position="372"/>
        <end position="396"/>
    </location>
</feature>
<organism evidence="10 11">
    <name type="scientific">Nakamurella panacisegetis</name>
    <dbReference type="NCBI Taxonomy" id="1090615"/>
    <lineage>
        <taxon>Bacteria</taxon>
        <taxon>Bacillati</taxon>
        <taxon>Actinomycetota</taxon>
        <taxon>Actinomycetes</taxon>
        <taxon>Nakamurellales</taxon>
        <taxon>Nakamurellaceae</taxon>
        <taxon>Nakamurella</taxon>
    </lineage>
</organism>
<comment type="subcellular location">
    <subcellularLocation>
        <location evidence="1">Cell inner membrane</location>
        <topology evidence="1">Multi-pass membrane protein</topology>
    </subcellularLocation>
</comment>
<evidence type="ECO:0000256" key="3">
    <source>
        <dbReference type="ARBA" id="ARBA00022475"/>
    </source>
</evidence>
<dbReference type="RefSeq" id="WP_090477976.1">
    <property type="nucleotide sequence ID" value="NZ_LT629710.1"/>
</dbReference>
<reference evidence="10 11" key="1">
    <citation type="submission" date="2016-10" db="EMBL/GenBank/DDBJ databases">
        <authorList>
            <person name="de Groot N.N."/>
        </authorList>
    </citation>
    <scope>NUCLEOTIDE SEQUENCE [LARGE SCALE GENOMIC DNA]</scope>
    <source>
        <strain evidence="11">P4-7,KCTC 19426,CECT 7604</strain>
    </source>
</reference>
<dbReference type="OrthoDB" id="9805682at2"/>
<dbReference type="AlphaFoldDB" id="A0A1H0R7B1"/>
<evidence type="ECO:0000256" key="2">
    <source>
        <dbReference type="ARBA" id="ARBA00005745"/>
    </source>
</evidence>
<name>A0A1H0R7B1_9ACTN</name>
<evidence type="ECO:0000259" key="9">
    <source>
        <dbReference type="Pfam" id="PF00482"/>
    </source>
</evidence>
<evidence type="ECO:0000313" key="10">
    <source>
        <dbReference type="EMBL" id="SDP25374.1"/>
    </source>
</evidence>
<dbReference type="Pfam" id="PF00482">
    <property type="entry name" value="T2SSF"/>
    <property type="match status" value="2"/>
</dbReference>
<evidence type="ECO:0000256" key="7">
    <source>
        <dbReference type="ARBA" id="ARBA00023136"/>
    </source>
</evidence>
<evidence type="ECO:0000256" key="5">
    <source>
        <dbReference type="ARBA" id="ARBA00022692"/>
    </source>
</evidence>
<dbReference type="PANTHER" id="PTHR30012">
    <property type="entry name" value="GENERAL SECRETION PATHWAY PROTEIN"/>
    <property type="match status" value="1"/>
</dbReference>
<keyword evidence="3" id="KW-1003">Cell membrane</keyword>
<dbReference type="PANTHER" id="PTHR30012:SF0">
    <property type="entry name" value="TYPE II SECRETION SYSTEM PROTEIN F-RELATED"/>
    <property type="match status" value="1"/>
</dbReference>
<accession>A0A1H0R7B1</accession>
<evidence type="ECO:0000256" key="8">
    <source>
        <dbReference type="SAM" id="Phobius"/>
    </source>
</evidence>
<keyword evidence="7 8" id="KW-0472">Membrane</keyword>
<sequence>MARFAYVATDPVGGTVQGIQKADSREAAEIALFEKQFREIRVTEQTSFLQRDITEPKIKREEVMHLSRQLAAFIRAGLPLLDSISTLGEDAGNKSVKKMMATIEEFLRRGETLSDCVDRYPKVFPDYYRGILRSAELTGQLDTVLDQLASYLERDLEARRKIKSASIYPGIILLMSLGTVVVLAAFVLPRFKVFFASLDARLPLPTRMLLAVTDFFGSWWWAILIGLGAVLAGFLLALQTDGGRHLWNKITLSLPVIGDAVQFALVERFCRLMSSMIGAGVNLSEALSVSSASLRNLVYNRALAAVGEQMLEGQGLAKPLADTKLFPSTAAQMIRVGEETGSLDVQLEVAARYYERELDYKIKRVTALFEPAVIIAMGLVVGFVALALVSAMYGVFNQVKT</sequence>
<keyword evidence="4" id="KW-0997">Cell inner membrane</keyword>
<dbReference type="InterPro" id="IPR042094">
    <property type="entry name" value="T2SS_GspF_sf"/>
</dbReference>
<evidence type="ECO:0000256" key="6">
    <source>
        <dbReference type="ARBA" id="ARBA00022989"/>
    </source>
</evidence>
<dbReference type="InterPro" id="IPR003004">
    <property type="entry name" value="GspF/PilC"/>
</dbReference>
<dbReference type="Gene3D" id="1.20.81.30">
    <property type="entry name" value="Type II secretion system (T2SS), domain F"/>
    <property type="match status" value="2"/>
</dbReference>
<evidence type="ECO:0000256" key="4">
    <source>
        <dbReference type="ARBA" id="ARBA00022519"/>
    </source>
</evidence>
<proteinExistence type="inferred from homology"/>
<keyword evidence="5 8" id="KW-0812">Transmembrane</keyword>
<evidence type="ECO:0000256" key="1">
    <source>
        <dbReference type="ARBA" id="ARBA00004429"/>
    </source>
</evidence>
<dbReference type="STRING" id="1090615.SAMN04515671_3429"/>
<dbReference type="Proteomes" id="UP000198741">
    <property type="component" value="Chromosome I"/>
</dbReference>
<feature type="domain" description="Type II secretion system protein GspF" evidence="9">
    <location>
        <begin position="269"/>
        <end position="389"/>
    </location>
</feature>
<dbReference type="FunFam" id="1.20.81.30:FF:000001">
    <property type="entry name" value="Type II secretion system protein F"/>
    <property type="match status" value="2"/>
</dbReference>
<protein>
    <submittedName>
        <fullName evidence="10">Type IV pilus assembly protein PilC</fullName>
    </submittedName>
</protein>
<keyword evidence="11" id="KW-1185">Reference proteome</keyword>